<dbReference type="EMBL" id="CP000478">
    <property type="protein sequence ID" value="ABK19245.1"/>
    <property type="molecule type" value="Genomic_DNA"/>
</dbReference>
<feature type="transmembrane region" description="Helical" evidence="1">
    <location>
        <begin position="188"/>
        <end position="209"/>
    </location>
</feature>
<sequence length="280" mass="29861">MEAMSELLSVTTLIKVGAVTVITVVLSILAEVVSPRFAGILTGFPLGAAITLFFMGVEIDPGFAAGSALHTAAGVAATLAFGYSYYRASVPAARLKRRFLHVVLACLAGLAGYFAMAAILSTLTLSLRMALVVPALSIVVFTWLVRNIEDVRIDKRVRMSPKLLVVRSLFAAGTIVLIISTARVVGPTWAGLFSAFPNIMLPLMVIIQLTYSPEYVYVIVKHVPQGLGSVVIYAITVNLCYPLYGVYAGTALAYGAATLYLAATQLGKNLLARTWRGAEQ</sequence>
<keyword evidence="3" id="KW-1185">Reference proteome</keyword>
<feature type="transmembrane region" description="Helical" evidence="1">
    <location>
        <begin position="37"/>
        <end position="57"/>
    </location>
</feature>
<dbReference type="HOGENOM" id="CLU_087289_0_0_7"/>
<feature type="transmembrane region" description="Helical" evidence="1">
    <location>
        <begin position="98"/>
        <end position="119"/>
    </location>
</feature>
<protein>
    <submittedName>
        <fullName evidence="2">Uncharacterized protein</fullName>
    </submittedName>
</protein>
<feature type="transmembrane region" description="Helical" evidence="1">
    <location>
        <begin position="63"/>
        <end position="86"/>
    </location>
</feature>
<dbReference type="STRING" id="335543.Sfum_3575"/>
<dbReference type="RefSeq" id="WP_011700370.1">
    <property type="nucleotide sequence ID" value="NC_008554.1"/>
</dbReference>
<name>A0LP93_SYNFM</name>
<dbReference type="AlphaFoldDB" id="A0LP93"/>
<dbReference type="eggNOG" id="ENOG502ZA04">
    <property type="taxonomic scope" value="Bacteria"/>
</dbReference>
<reference evidence="2 3" key="1">
    <citation type="submission" date="2006-10" db="EMBL/GenBank/DDBJ databases">
        <title>Complete sequence of Syntrophobacter fumaroxidans MPOB.</title>
        <authorList>
            <consortium name="US DOE Joint Genome Institute"/>
            <person name="Copeland A."/>
            <person name="Lucas S."/>
            <person name="Lapidus A."/>
            <person name="Barry K."/>
            <person name="Detter J.C."/>
            <person name="Glavina del Rio T."/>
            <person name="Hammon N."/>
            <person name="Israni S."/>
            <person name="Pitluck S."/>
            <person name="Goltsman E.G."/>
            <person name="Martinez M."/>
            <person name="Schmutz J."/>
            <person name="Larimer F."/>
            <person name="Land M."/>
            <person name="Hauser L."/>
            <person name="Kyrpides N."/>
            <person name="Kim E."/>
            <person name="Boone D.R."/>
            <person name="Brockman F."/>
            <person name="Culley D."/>
            <person name="Ferry J."/>
            <person name="Gunsalus R."/>
            <person name="McInerney M.J."/>
            <person name="Morrison M."/>
            <person name="Plugge C."/>
            <person name="Rohlin L."/>
            <person name="Scholten J."/>
            <person name="Sieber J."/>
            <person name="Stams A.J.M."/>
            <person name="Worm P."/>
            <person name="Henstra A.M."/>
            <person name="Richardson P."/>
        </authorList>
    </citation>
    <scope>NUCLEOTIDE SEQUENCE [LARGE SCALE GENOMIC DNA]</scope>
    <source>
        <strain evidence="3">DSM 10017 / MPOB</strain>
    </source>
</reference>
<feature type="transmembrane region" description="Helical" evidence="1">
    <location>
        <begin position="216"/>
        <end position="235"/>
    </location>
</feature>
<dbReference type="Proteomes" id="UP000001784">
    <property type="component" value="Chromosome"/>
</dbReference>
<evidence type="ECO:0000313" key="3">
    <source>
        <dbReference type="Proteomes" id="UP000001784"/>
    </source>
</evidence>
<gene>
    <name evidence="2" type="ordered locus">Sfum_3575</name>
</gene>
<feature type="transmembrane region" description="Helical" evidence="1">
    <location>
        <begin position="241"/>
        <end position="263"/>
    </location>
</feature>
<organism evidence="2 3">
    <name type="scientific">Syntrophobacter fumaroxidans (strain DSM 10017 / MPOB)</name>
    <dbReference type="NCBI Taxonomy" id="335543"/>
    <lineage>
        <taxon>Bacteria</taxon>
        <taxon>Pseudomonadati</taxon>
        <taxon>Thermodesulfobacteriota</taxon>
        <taxon>Syntrophobacteria</taxon>
        <taxon>Syntrophobacterales</taxon>
        <taxon>Syntrophobacteraceae</taxon>
        <taxon>Syntrophobacter</taxon>
    </lineage>
</organism>
<dbReference type="InParanoid" id="A0LP93"/>
<dbReference type="KEGG" id="sfu:Sfum_3575"/>
<feature type="transmembrane region" description="Helical" evidence="1">
    <location>
        <begin position="12"/>
        <end position="30"/>
    </location>
</feature>
<feature type="transmembrane region" description="Helical" evidence="1">
    <location>
        <begin position="164"/>
        <end position="182"/>
    </location>
</feature>
<evidence type="ECO:0000313" key="2">
    <source>
        <dbReference type="EMBL" id="ABK19245.1"/>
    </source>
</evidence>
<dbReference type="OrthoDB" id="5457281at2"/>
<accession>A0LP93</accession>
<proteinExistence type="predicted"/>
<evidence type="ECO:0000256" key="1">
    <source>
        <dbReference type="SAM" id="Phobius"/>
    </source>
</evidence>
<keyword evidence="1" id="KW-1133">Transmembrane helix</keyword>
<keyword evidence="1" id="KW-0812">Transmembrane</keyword>
<feature type="transmembrane region" description="Helical" evidence="1">
    <location>
        <begin position="125"/>
        <end position="144"/>
    </location>
</feature>
<keyword evidence="1" id="KW-0472">Membrane</keyword>